<dbReference type="EMBL" id="CP036272">
    <property type="protein sequence ID" value="QDT62480.1"/>
    <property type="molecule type" value="Genomic_DNA"/>
</dbReference>
<keyword evidence="1" id="KW-0238">DNA-binding</keyword>
<dbReference type="AlphaFoldDB" id="A0A517T270"/>
<protein>
    <submittedName>
        <fullName evidence="5">Recombinase</fullName>
    </submittedName>
</protein>
<dbReference type="PROSITE" id="PS51737">
    <property type="entry name" value="RECOMBINASE_DNA_BIND"/>
    <property type="match status" value="1"/>
</dbReference>
<evidence type="ECO:0000256" key="3">
    <source>
        <dbReference type="SAM" id="MobiDB-lite"/>
    </source>
</evidence>
<sequence>MTKQWTTKKGTHRGGKPFNKTSLHRLLTNVTYIGKLRYKDEVHEGEQDGIVDPDVFEKVQARLNRNGRSGGSEVRNKHGALLKGILRCKACDCSMTPSHSTKAGNKRYRYYVCLQAQKRGWDKCPTKSVPAGEIERFVVEQVRAIGRDRLLARESIEKASASVREQIAALATEELLIQRNLAQWQNQLADVIRKLPAGDEDSVLLGILADLQDRIRENEKRLSEIRIDSDGLRKTMVDPDEAAEALASFDELWDTLVPREQAETLQMLIRQIEYDGMSERIAITFHMAGIKSIESRLLAETPE</sequence>
<evidence type="ECO:0000313" key="6">
    <source>
        <dbReference type="Proteomes" id="UP000315003"/>
    </source>
</evidence>
<feature type="domain" description="Recombinase" evidence="4">
    <location>
        <begin position="1"/>
        <end position="69"/>
    </location>
</feature>
<dbReference type="RefSeq" id="WP_419187837.1">
    <property type="nucleotide sequence ID" value="NZ_CP036272.1"/>
</dbReference>
<accession>A0A517T270</accession>
<dbReference type="PANTHER" id="PTHR30461">
    <property type="entry name" value="DNA-INVERTASE FROM LAMBDOID PROPHAGE"/>
    <property type="match status" value="1"/>
</dbReference>
<feature type="region of interest" description="Disordered" evidence="3">
    <location>
        <begin position="1"/>
        <end position="20"/>
    </location>
</feature>
<gene>
    <name evidence="5" type="ORF">SV7mr_50280</name>
</gene>
<name>A0A517T270_9BACT</name>
<dbReference type="GO" id="GO:0003677">
    <property type="term" value="F:DNA binding"/>
    <property type="evidence" value="ECO:0007669"/>
    <property type="project" value="UniProtKB-KW"/>
</dbReference>
<dbReference type="Gene3D" id="3.90.1750.20">
    <property type="entry name" value="Putative Large Serine Recombinase, Chain B, Domain 2"/>
    <property type="match status" value="1"/>
</dbReference>
<reference evidence="5 6" key="1">
    <citation type="submission" date="2019-02" db="EMBL/GenBank/DDBJ databases">
        <title>Deep-cultivation of Planctomycetes and their phenomic and genomic characterization uncovers novel biology.</title>
        <authorList>
            <person name="Wiegand S."/>
            <person name="Jogler M."/>
            <person name="Boedeker C."/>
            <person name="Pinto D."/>
            <person name="Vollmers J."/>
            <person name="Rivas-Marin E."/>
            <person name="Kohn T."/>
            <person name="Peeters S.H."/>
            <person name="Heuer A."/>
            <person name="Rast P."/>
            <person name="Oberbeckmann S."/>
            <person name="Bunk B."/>
            <person name="Jeske O."/>
            <person name="Meyerdierks A."/>
            <person name="Storesund J.E."/>
            <person name="Kallscheuer N."/>
            <person name="Luecker S."/>
            <person name="Lage O.M."/>
            <person name="Pohl T."/>
            <person name="Merkel B.J."/>
            <person name="Hornburger P."/>
            <person name="Mueller R.-W."/>
            <person name="Bruemmer F."/>
            <person name="Labrenz M."/>
            <person name="Spormann A.M."/>
            <person name="Op den Camp H."/>
            <person name="Overmann J."/>
            <person name="Amann R."/>
            <person name="Jetten M.S.M."/>
            <person name="Mascher T."/>
            <person name="Medema M.H."/>
            <person name="Devos D.P."/>
            <person name="Kaster A.-K."/>
            <person name="Ovreas L."/>
            <person name="Rohde M."/>
            <person name="Galperin M.Y."/>
            <person name="Jogler C."/>
        </authorList>
    </citation>
    <scope>NUCLEOTIDE SEQUENCE [LARGE SCALE GENOMIC DNA]</scope>
    <source>
        <strain evidence="5 6">SV_7m_r</strain>
    </source>
</reference>
<dbReference type="InterPro" id="IPR038109">
    <property type="entry name" value="DNA_bind_recomb_sf"/>
</dbReference>
<dbReference type="InterPro" id="IPR050639">
    <property type="entry name" value="SSR_resolvase"/>
</dbReference>
<evidence type="ECO:0000256" key="1">
    <source>
        <dbReference type="ARBA" id="ARBA00023125"/>
    </source>
</evidence>
<dbReference type="Pfam" id="PF13408">
    <property type="entry name" value="Zn_ribbon_recom"/>
    <property type="match status" value="1"/>
</dbReference>
<evidence type="ECO:0000313" key="5">
    <source>
        <dbReference type="EMBL" id="QDT62480.1"/>
    </source>
</evidence>
<organism evidence="5 6">
    <name type="scientific">Stieleria bergensis</name>
    <dbReference type="NCBI Taxonomy" id="2528025"/>
    <lineage>
        <taxon>Bacteria</taxon>
        <taxon>Pseudomonadati</taxon>
        <taxon>Planctomycetota</taxon>
        <taxon>Planctomycetia</taxon>
        <taxon>Pirellulales</taxon>
        <taxon>Pirellulaceae</taxon>
        <taxon>Stieleria</taxon>
    </lineage>
</organism>
<evidence type="ECO:0000256" key="2">
    <source>
        <dbReference type="ARBA" id="ARBA00023172"/>
    </source>
</evidence>
<dbReference type="Pfam" id="PF07508">
    <property type="entry name" value="Recombinase"/>
    <property type="match status" value="1"/>
</dbReference>
<dbReference type="InterPro" id="IPR025827">
    <property type="entry name" value="Zn_ribbon_recom_dom"/>
</dbReference>
<keyword evidence="2" id="KW-0233">DNA recombination</keyword>
<proteinExistence type="predicted"/>
<dbReference type="Proteomes" id="UP000315003">
    <property type="component" value="Chromosome"/>
</dbReference>
<keyword evidence="6" id="KW-1185">Reference proteome</keyword>
<dbReference type="InterPro" id="IPR011109">
    <property type="entry name" value="DNA_bind_recombinase_dom"/>
</dbReference>
<evidence type="ECO:0000259" key="4">
    <source>
        <dbReference type="PROSITE" id="PS51737"/>
    </source>
</evidence>
<dbReference type="GO" id="GO:0000150">
    <property type="term" value="F:DNA strand exchange activity"/>
    <property type="evidence" value="ECO:0007669"/>
    <property type="project" value="InterPro"/>
</dbReference>
<dbReference type="PANTHER" id="PTHR30461:SF2">
    <property type="entry name" value="SERINE RECOMBINASE PINE-RELATED"/>
    <property type="match status" value="1"/>
</dbReference>